<dbReference type="InterPro" id="IPR006549">
    <property type="entry name" value="HAD-SF_hydro_IIIA"/>
</dbReference>
<evidence type="ECO:0000313" key="2">
    <source>
        <dbReference type="EMBL" id="SHJ52237.1"/>
    </source>
</evidence>
<dbReference type="Gene3D" id="3.40.50.1000">
    <property type="entry name" value="HAD superfamily/HAD-like"/>
    <property type="match status" value="1"/>
</dbReference>
<dbReference type="PANTHER" id="PTHR43316">
    <property type="entry name" value="HYDROLASE, HALOACID DELAHOGENASE-RELATED"/>
    <property type="match status" value="1"/>
</dbReference>
<name>A0A1M6JZY8_9BACL</name>
<proteinExistence type="predicted"/>
<dbReference type="NCBIfam" id="TIGR01549">
    <property type="entry name" value="HAD-SF-IA-v1"/>
    <property type="match status" value="1"/>
</dbReference>
<dbReference type="InterPro" id="IPR051540">
    <property type="entry name" value="S-2-haloacid_dehalogenase"/>
</dbReference>
<reference evidence="3" key="1">
    <citation type="submission" date="2016-11" db="EMBL/GenBank/DDBJ databases">
        <authorList>
            <person name="Varghese N."/>
            <person name="Submissions S."/>
        </authorList>
    </citation>
    <scope>NUCLEOTIDE SEQUENCE [LARGE SCALE GENOMIC DNA]</scope>
    <source>
        <strain evidence="3">USBA-503</strain>
    </source>
</reference>
<sequence>MFDLDNTLVPWNHPDLPEPLMQWLELARKHGFEICILSNNSGPRVREFAKRAGVAYIADAGKPQTAAYYEAMNKFSASPEETVMVGDQLLTDIHGGRKAGVYTVLVLPIAKSEWWGTRINRQVEKLILYMLHRKFRFSSPVQKKEFHE</sequence>
<dbReference type="CDD" id="cd16416">
    <property type="entry name" value="HAD_BsYqeG-like"/>
    <property type="match status" value="1"/>
</dbReference>
<dbReference type="InterPro" id="IPR023214">
    <property type="entry name" value="HAD_sf"/>
</dbReference>
<dbReference type="InterPro" id="IPR010021">
    <property type="entry name" value="PGPP1/Gep4"/>
</dbReference>
<dbReference type="GO" id="GO:0008962">
    <property type="term" value="F:phosphatidylglycerophosphatase activity"/>
    <property type="evidence" value="ECO:0007669"/>
    <property type="project" value="InterPro"/>
</dbReference>
<dbReference type="Pfam" id="PF13242">
    <property type="entry name" value="Hydrolase_like"/>
    <property type="match status" value="1"/>
</dbReference>
<dbReference type="AlphaFoldDB" id="A0A1M6JZY8"/>
<keyword evidence="3" id="KW-1185">Reference proteome</keyword>
<protein>
    <submittedName>
        <fullName evidence="2">Uncharacterized protein</fullName>
    </submittedName>
</protein>
<evidence type="ECO:0000256" key="1">
    <source>
        <dbReference type="ARBA" id="ARBA00022801"/>
    </source>
</evidence>
<dbReference type="Proteomes" id="UP000184016">
    <property type="component" value="Unassembled WGS sequence"/>
</dbReference>
<organism evidence="2 3">
    <name type="scientific">Alicyclobacillus tolerans</name>
    <dbReference type="NCBI Taxonomy" id="90970"/>
    <lineage>
        <taxon>Bacteria</taxon>
        <taxon>Bacillati</taxon>
        <taxon>Bacillota</taxon>
        <taxon>Bacilli</taxon>
        <taxon>Bacillales</taxon>
        <taxon>Alicyclobacillaceae</taxon>
        <taxon>Alicyclobacillus</taxon>
    </lineage>
</organism>
<dbReference type="InterPro" id="IPR006439">
    <property type="entry name" value="HAD-SF_hydro_IA"/>
</dbReference>
<dbReference type="NCBIfam" id="TIGR01662">
    <property type="entry name" value="HAD-SF-IIIA"/>
    <property type="match status" value="1"/>
</dbReference>
<dbReference type="InterPro" id="IPR036412">
    <property type="entry name" value="HAD-like_sf"/>
</dbReference>
<dbReference type="EMBL" id="FRAF01000001">
    <property type="protein sequence ID" value="SHJ52237.1"/>
    <property type="molecule type" value="Genomic_DNA"/>
</dbReference>
<evidence type="ECO:0000313" key="3">
    <source>
        <dbReference type="Proteomes" id="UP000184016"/>
    </source>
</evidence>
<dbReference type="NCBIfam" id="TIGR01668">
    <property type="entry name" value="YqeG_hyp_ppase"/>
    <property type="match status" value="1"/>
</dbReference>
<dbReference type="PANTHER" id="PTHR43316:SF3">
    <property type="entry name" value="HALOACID DEHALOGENASE, TYPE II (AFU_ORTHOLOGUE AFUA_2G07750)-RELATED"/>
    <property type="match status" value="1"/>
</dbReference>
<gene>
    <name evidence="2" type="ORF">SAMN05443507_101107</name>
</gene>
<dbReference type="SUPFAM" id="SSF56784">
    <property type="entry name" value="HAD-like"/>
    <property type="match status" value="1"/>
</dbReference>
<accession>A0A1M6JZY8</accession>
<keyword evidence="1" id="KW-0378">Hydrolase</keyword>
<dbReference type="STRING" id="1830138.SAMN05443507_101107"/>